<keyword evidence="1" id="KW-1133">Transmembrane helix</keyword>
<keyword evidence="1" id="KW-0812">Transmembrane</keyword>
<evidence type="ECO:0000313" key="3">
    <source>
        <dbReference type="Proteomes" id="UP001459277"/>
    </source>
</evidence>
<dbReference type="AlphaFoldDB" id="A0AAW2E2J4"/>
<evidence type="ECO:0000256" key="1">
    <source>
        <dbReference type="SAM" id="Phobius"/>
    </source>
</evidence>
<evidence type="ECO:0000313" key="2">
    <source>
        <dbReference type="EMBL" id="KAL0016624.1"/>
    </source>
</evidence>
<dbReference type="PANTHER" id="PTHR47150">
    <property type="entry name" value="OS12G0169200 PROTEIN"/>
    <property type="match status" value="1"/>
</dbReference>
<protein>
    <recommendedName>
        <fullName evidence="4">Nuclease HARBI1</fullName>
    </recommendedName>
</protein>
<name>A0AAW2E2J4_9ROSI</name>
<feature type="transmembrane region" description="Helical" evidence="1">
    <location>
        <begin position="12"/>
        <end position="37"/>
    </location>
</feature>
<organism evidence="2 3">
    <name type="scientific">Lithocarpus litseifolius</name>
    <dbReference type="NCBI Taxonomy" id="425828"/>
    <lineage>
        <taxon>Eukaryota</taxon>
        <taxon>Viridiplantae</taxon>
        <taxon>Streptophyta</taxon>
        <taxon>Embryophyta</taxon>
        <taxon>Tracheophyta</taxon>
        <taxon>Spermatophyta</taxon>
        <taxon>Magnoliopsida</taxon>
        <taxon>eudicotyledons</taxon>
        <taxon>Gunneridae</taxon>
        <taxon>Pentapetalae</taxon>
        <taxon>rosids</taxon>
        <taxon>fabids</taxon>
        <taxon>Fagales</taxon>
        <taxon>Fagaceae</taxon>
        <taxon>Lithocarpus</taxon>
    </lineage>
</organism>
<comment type="caution">
    <text evidence="2">The sequence shown here is derived from an EMBL/GenBank/DDBJ whole genome shotgun (WGS) entry which is preliminary data.</text>
</comment>
<reference evidence="2 3" key="1">
    <citation type="submission" date="2024-01" db="EMBL/GenBank/DDBJ databases">
        <title>A telomere-to-telomere, gap-free genome of sweet tea (Lithocarpus litseifolius).</title>
        <authorList>
            <person name="Zhou J."/>
        </authorList>
    </citation>
    <scope>NUCLEOTIDE SEQUENCE [LARGE SCALE GENOMIC DNA]</scope>
    <source>
        <strain evidence="2">Zhou-2022a</strain>
        <tissue evidence="2">Leaf</tissue>
    </source>
</reference>
<dbReference type="Proteomes" id="UP001459277">
    <property type="component" value="Unassembled WGS sequence"/>
</dbReference>
<dbReference type="EMBL" id="JAZDWU010000001">
    <property type="protein sequence ID" value="KAL0016624.1"/>
    <property type="molecule type" value="Genomic_DNA"/>
</dbReference>
<keyword evidence="3" id="KW-1185">Reference proteome</keyword>
<keyword evidence="1" id="KW-0472">Membrane</keyword>
<dbReference type="Pfam" id="PF04827">
    <property type="entry name" value="Plant_tran"/>
    <property type="match status" value="1"/>
</dbReference>
<evidence type="ECO:0008006" key="4">
    <source>
        <dbReference type="Google" id="ProtNLM"/>
    </source>
</evidence>
<gene>
    <name evidence="2" type="ORF">SO802_003693</name>
</gene>
<proteinExistence type="predicted"/>
<dbReference type="PANTHER" id="PTHR47150:SF7">
    <property type="entry name" value="NUCLEASE"/>
    <property type="match status" value="1"/>
</dbReference>
<sequence length="238" mass="27196">MLTDQVQVDLVVAMVASTMVLNLVVVVGLALFAWKYIAVSNFMESHRDVTYTGLMNGDIEIDSQFLETSQNIPMSVFDSPPQVETTSSTKGKRGIYPKWSTFVKTIPAPQGQKYKLFAAAQEACRKDVERAFGVLQARFAIVRGPARFFHLETLQKIMKACIILHNMIVEDERDDNEVVDLDYEQIDGVDYPPLQVLREQSDEFLAYIERHGLIRDREIHFQLQSDLIKHLWQLQGES</sequence>
<dbReference type="InterPro" id="IPR006912">
    <property type="entry name" value="Harbinger_derived_prot"/>
</dbReference>
<accession>A0AAW2E2J4</accession>